<protein>
    <submittedName>
        <fullName evidence="1">Carboxypeptidase-like regulatory domain-containing protein</fullName>
    </submittedName>
</protein>
<dbReference type="Gene3D" id="2.60.40.10">
    <property type="entry name" value="Immunoglobulins"/>
    <property type="match status" value="1"/>
</dbReference>
<evidence type="ECO:0000313" key="1">
    <source>
        <dbReference type="EMBL" id="MBU9720888.1"/>
    </source>
</evidence>
<dbReference type="Gene3D" id="1.25.40.10">
    <property type="entry name" value="Tetratricopeptide repeat domain"/>
    <property type="match status" value="1"/>
</dbReference>
<dbReference type="Gene3D" id="2.60.40.1120">
    <property type="entry name" value="Carboxypeptidase-like, regulatory domain"/>
    <property type="match status" value="1"/>
</dbReference>
<keyword evidence="2" id="KW-1185">Reference proteome</keyword>
<accession>A0ABS6JQY1</accession>
<dbReference type="Proteomes" id="UP000790580">
    <property type="component" value="Unassembled WGS sequence"/>
</dbReference>
<sequence>MKVTIKMKHLVLGIGLFAILTLVFFVYITPKLDSWQIGRQLAAGEVEEGKQKIVDRIEGDARNKLELIEEYMIASHSEGFDVYVSAAFMSSSGDASRHFFTRDEMEPYLLMYLEESRPTLEGHYMRAARTLINHYRGKRDLEQIITVIDLATQKFDQHDWDYHELKLEEIEAAIDFREFEKAEQLISKYEGEMVDIFSDTDLQLAHLKGEQLFRKGDREEAIAYLEKVIEEHQDWHDDLLEEMESHHAGEGEYVEPGLTGSPYFNDLVDLLDQLLTSSPDDDYSQSTVTGKVKKSNGEPLSNVRVVLRDARKTAVSTMIDERYDTVTDMDGSFTFEGVSPGDYHLMLGLLFEQVDGWAWPVEPMDTIIVENGEKKEVHAELTPLIETYHPRDYDVIKDEEITFSWEDYPGAESYTLFLTRELSEGGSASNVVKGNIEDSEVTIQVDDIYSLGGALFSEEEWKNNLYPANLLGFANPEGSYSWYVQAYDGDGKIIGQSNGYRLREETMGSLPFFYLKERELTEADRLLIDGEIEKAYDKYKEAAFGGDEDIHSLRMLTRLKHIEGEWGQEAVDNFFALAEADPNPENYRTILRYYYGLGNWIEVMNWYDKIRELEPIRVGDSNYEKGMYSVALIKKGQYDEALTLLYEVMENDSYNNFVGYMLALELYNGKGIDEVKELAKTYPEPHYYDNTDWRPYLERLENSDVDLETIKEALGYYFTGEEERLGKIVEGKSSLSEFISRLEEIR</sequence>
<name>A0ABS6JQY1_9BACI</name>
<dbReference type="RefSeq" id="WP_088074062.1">
    <property type="nucleotide sequence ID" value="NZ_JAHQCR010000023.1"/>
</dbReference>
<comment type="caution">
    <text evidence="1">The sequence shown here is derived from an EMBL/GenBank/DDBJ whole genome shotgun (WGS) entry which is preliminary data.</text>
</comment>
<evidence type="ECO:0000313" key="2">
    <source>
        <dbReference type="Proteomes" id="UP000790580"/>
    </source>
</evidence>
<dbReference type="Pfam" id="PF13620">
    <property type="entry name" value="CarboxypepD_reg"/>
    <property type="match status" value="1"/>
</dbReference>
<organism evidence="1 2">
    <name type="scientific">Evansella alkalicola</name>
    <dbReference type="NCBI Taxonomy" id="745819"/>
    <lineage>
        <taxon>Bacteria</taxon>
        <taxon>Bacillati</taxon>
        <taxon>Bacillota</taxon>
        <taxon>Bacilli</taxon>
        <taxon>Bacillales</taxon>
        <taxon>Bacillaceae</taxon>
        <taxon>Evansella</taxon>
    </lineage>
</organism>
<dbReference type="InterPro" id="IPR008969">
    <property type="entry name" value="CarboxyPept-like_regulatory"/>
</dbReference>
<reference evidence="1 2" key="1">
    <citation type="submission" date="2021-06" db="EMBL/GenBank/DDBJ databases">
        <title>Bacillus sp. RD4P76, an endophyte from a halophyte.</title>
        <authorList>
            <person name="Sun J.-Q."/>
        </authorList>
    </citation>
    <scope>NUCLEOTIDE SEQUENCE [LARGE SCALE GENOMIC DNA]</scope>
    <source>
        <strain evidence="1 2">JCM 17098</strain>
    </source>
</reference>
<dbReference type="SUPFAM" id="SSF48452">
    <property type="entry name" value="TPR-like"/>
    <property type="match status" value="1"/>
</dbReference>
<dbReference type="SUPFAM" id="SSF49464">
    <property type="entry name" value="Carboxypeptidase regulatory domain-like"/>
    <property type="match status" value="1"/>
</dbReference>
<dbReference type="EMBL" id="JAHQCR010000023">
    <property type="protein sequence ID" value="MBU9720888.1"/>
    <property type="molecule type" value="Genomic_DNA"/>
</dbReference>
<proteinExistence type="predicted"/>
<dbReference type="InterPro" id="IPR013783">
    <property type="entry name" value="Ig-like_fold"/>
</dbReference>
<gene>
    <name evidence="1" type="ORF">KS407_05425</name>
</gene>
<dbReference type="InterPro" id="IPR011990">
    <property type="entry name" value="TPR-like_helical_dom_sf"/>
</dbReference>